<comment type="caution">
    <text evidence="1">The sequence shown here is derived from an EMBL/GenBank/DDBJ whole genome shotgun (WGS) entry which is preliminary data.</text>
</comment>
<protein>
    <submittedName>
        <fullName evidence="1">Uncharacterized protein</fullName>
    </submittedName>
</protein>
<dbReference type="EMBL" id="JASBWS010000011">
    <property type="protein sequence ID" value="KAJ9113802.1"/>
    <property type="molecule type" value="Genomic_DNA"/>
</dbReference>
<reference evidence="1" key="1">
    <citation type="submission" date="2023-04" db="EMBL/GenBank/DDBJ databases">
        <title>Draft Genome sequencing of Naganishia species isolated from polar environments using Oxford Nanopore Technology.</title>
        <authorList>
            <person name="Leo P."/>
            <person name="Venkateswaran K."/>
        </authorList>
    </citation>
    <scope>NUCLEOTIDE SEQUENCE</scope>
    <source>
        <strain evidence="1">MNA-CCFEE 5262</strain>
    </source>
</reference>
<name>A0ACC2WRZ1_9TREE</name>
<keyword evidence="2" id="KW-1185">Reference proteome</keyword>
<evidence type="ECO:0000313" key="2">
    <source>
        <dbReference type="Proteomes" id="UP001230649"/>
    </source>
</evidence>
<organism evidence="1 2">
    <name type="scientific">Naganishia adeliensis</name>
    <dbReference type="NCBI Taxonomy" id="92952"/>
    <lineage>
        <taxon>Eukaryota</taxon>
        <taxon>Fungi</taxon>
        <taxon>Dikarya</taxon>
        <taxon>Basidiomycota</taxon>
        <taxon>Agaricomycotina</taxon>
        <taxon>Tremellomycetes</taxon>
        <taxon>Filobasidiales</taxon>
        <taxon>Filobasidiaceae</taxon>
        <taxon>Naganishia</taxon>
    </lineage>
</organism>
<proteinExistence type="predicted"/>
<gene>
    <name evidence="1" type="ORF">QFC20_001829</name>
</gene>
<accession>A0ACC2WRZ1</accession>
<dbReference type="Proteomes" id="UP001230649">
    <property type="component" value="Unassembled WGS sequence"/>
</dbReference>
<evidence type="ECO:0000313" key="1">
    <source>
        <dbReference type="EMBL" id="KAJ9113802.1"/>
    </source>
</evidence>
<sequence length="1087" mass="113219">MASHNPGEASLKEQVTTSIDKNVESSHSPVVEPTSNGKTVEAASPLAVSPTTPASTFKALAAVSYAERIRTSSPSVDHVVASSKSTAVAEESSSTNGKSNGTDAKSNSGKRTGKNKSASAGTHVRGSASRSAPVSDAATPPTVNQGSETADGKQENAAEPRNDEDQGWQEVTTKFKNHHNSKPEKKDGNSGTGTGRHKQHGKKAAAGGGVSDESAVQEKTTKGKNTSSGRKDKEKSDKEPRHQPPTGEDAVPIEPTRRQQQQQKEKDGVSPKALGMKSASWRSSPLASQTVAAEDGPQSVTSSPATQDEESRSPLSHDVPETSNKPEAQPVDSAHAQQPSAAPATGEMMTEAESESTPAAAIPNQIPAQSTPSAPAINIWQLRKEKMKSSTAKPSKAGGNAGNTSKTVFSSLTDATSPPLSASISGKKAGANKSEEGQGKRSASAPGAAVTAPATSSAAGKNIINKSDVKPSAENVPGPISSGPRDISTSTTASSAGSQAQSGSSTRLADDKLWPDIATLATKNLGPTGKEGKKKEREDEDASRPTTTRGKKEKKKWTPIPPAEMQEALDRAEKARKVASSAVAEGGKQKRRNSAVADDGSQGLAKNSVKKNPQGQNKAAGKAGQSSASGTPETTSKKGKAAAAAAAAGKQVTSSKLHPGDLVDEKGAAGAASAIDAQPVNPSNSEDPVQANGRASINTQLAAPLESRDMPEIHEPEGLKDRITSSLLLTDDATGAKRKSPVVDRQKGQTNIAAGRQSGGPGSTSSNHHSQARDLGRGGAATGRGGRGHGGKASRNGNASSSKYSDNGMPMSPRGFAKSGLLSPPGGYQGLPYESSMAAAVNAPGFVPYGPQLPHPFYPRGYHYGTTSHAGVSSSGSDTGGYDFESNVQQGGQQSYMPYNMAFMPQQRPVTEIPGLDSLRYYILGQIEYYFSIHNLCMDQFLKEQVTTNEALVKEVAQLSHLLELREDKMRLRDNWQLWVFPNARPSIFPEPENSSATRLEELAMHGVRVSDLSEETRERIVGDIQRDILRSKSGPAPLSQATVPAAGTDISTVPSVNGVADDGTRKSTPATSVVSDSSSDKLDIIL</sequence>